<reference evidence="2" key="1">
    <citation type="submission" date="2016-10" db="EMBL/GenBank/DDBJ databases">
        <authorList>
            <person name="Varghese N."/>
            <person name="Submissions S."/>
        </authorList>
    </citation>
    <scope>NUCLEOTIDE SEQUENCE [LARGE SCALE GENOMIC DNA]</scope>
    <source>
        <strain evidence="2">DSM 44232</strain>
    </source>
</reference>
<evidence type="ECO:0000313" key="2">
    <source>
        <dbReference type="Proteomes" id="UP000198583"/>
    </source>
</evidence>
<accession>A0A1I6DXZ8</accession>
<dbReference type="Proteomes" id="UP000198583">
    <property type="component" value="Unassembled WGS sequence"/>
</dbReference>
<dbReference type="EMBL" id="FOYL01000003">
    <property type="protein sequence ID" value="SFR10296.1"/>
    <property type="molecule type" value="Genomic_DNA"/>
</dbReference>
<dbReference type="RefSeq" id="WP_245821877.1">
    <property type="nucleotide sequence ID" value="NZ_FOYL01000003.1"/>
</dbReference>
<evidence type="ECO:0000313" key="1">
    <source>
        <dbReference type="EMBL" id="SFR10296.1"/>
    </source>
</evidence>
<organism evidence="1 2">
    <name type="scientific">Lentzea waywayandensis</name>
    <dbReference type="NCBI Taxonomy" id="84724"/>
    <lineage>
        <taxon>Bacteria</taxon>
        <taxon>Bacillati</taxon>
        <taxon>Actinomycetota</taxon>
        <taxon>Actinomycetes</taxon>
        <taxon>Pseudonocardiales</taxon>
        <taxon>Pseudonocardiaceae</taxon>
        <taxon>Lentzea</taxon>
    </lineage>
</organism>
<name>A0A1I6DXZ8_9PSEU</name>
<proteinExistence type="predicted"/>
<dbReference type="Pfam" id="PF14430">
    <property type="entry name" value="Imm1"/>
    <property type="match status" value="1"/>
</dbReference>
<keyword evidence="2" id="KW-1185">Reference proteome</keyword>
<gene>
    <name evidence="1" type="ORF">SAMN04488564_103363</name>
</gene>
<dbReference type="InterPro" id="IPR025680">
    <property type="entry name" value="DddI"/>
</dbReference>
<dbReference type="AlphaFoldDB" id="A0A1I6DXZ8"/>
<protein>
    <submittedName>
        <fullName evidence="1">Immunity protein Imm1</fullName>
    </submittedName>
</protein>
<sequence length="144" mass="15311">MATLEIWYDQKPDNDYGPGDPAIIVTTHEELTAFIDRVSERSGAQPCPSVVEVSIAEDPYGFPTINAGIGSDRGYVRVSGADELRATPGSPDATGERVYDFQGHETLVAASCEVPLATVRVVLAAYLDHGGLIPADFPHLAPVS</sequence>
<dbReference type="STRING" id="84724.SAMN04488564_103363"/>